<feature type="domain" description="Prokaryotic pPIWI-RE MID" evidence="3">
    <location>
        <begin position="487"/>
        <end position="626"/>
    </location>
</feature>
<accession>A0ABV5DTD2</accession>
<evidence type="ECO:0000259" key="3">
    <source>
        <dbReference type="Pfam" id="PF18157"/>
    </source>
</evidence>
<dbReference type="InterPro" id="IPR024996">
    <property type="entry name" value="RNaseH_pPIWI_RE"/>
</dbReference>
<evidence type="ECO:0000259" key="1">
    <source>
        <dbReference type="Pfam" id="PF13032"/>
    </source>
</evidence>
<keyword evidence="5" id="KW-1185">Reference proteome</keyword>
<proteinExistence type="predicted"/>
<evidence type="ECO:0000313" key="5">
    <source>
        <dbReference type="Proteomes" id="UP001585053"/>
    </source>
</evidence>
<gene>
    <name evidence="4" type="ORF">VSQ78_08945</name>
</gene>
<dbReference type="Pfam" id="PF18157">
    <property type="entry name" value="MID_pPIWI_RE"/>
    <property type="match status" value="1"/>
</dbReference>
<evidence type="ECO:0000259" key="2">
    <source>
        <dbReference type="Pfam" id="PF13111"/>
    </source>
</evidence>
<feature type="domain" description="pPIWI-RE module N-terminal" evidence="2">
    <location>
        <begin position="10"/>
        <end position="441"/>
    </location>
</feature>
<dbReference type="Proteomes" id="UP001585053">
    <property type="component" value="Unassembled WGS sequence"/>
</dbReference>
<organism evidence="4 5">
    <name type="scientific">Nocardiopsis alba</name>
    <dbReference type="NCBI Taxonomy" id="53437"/>
    <lineage>
        <taxon>Bacteria</taxon>
        <taxon>Bacillati</taxon>
        <taxon>Actinomycetota</taxon>
        <taxon>Actinomycetes</taxon>
        <taxon>Streptosporangiales</taxon>
        <taxon>Nocardiopsidaceae</taxon>
        <taxon>Nocardiopsis</taxon>
    </lineage>
</organism>
<name>A0ABV5DTD2_9ACTN</name>
<feature type="domain" description="pPIWI-RE RNaseH" evidence="1">
    <location>
        <begin position="641"/>
        <end position="915"/>
    </location>
</feature>
<comment type="caution">
    <text evidence="4">The sequence shown here is derived from an EMBL/GenBank/DDBJ whole genome shotgun (WGS) entry which is preliminary data.</text>
</comment>
<evidence type="ECO:0000313" key="4">
    <source>
        <dbReference type="EMBL" id="MFB8767827.1"/>
    </source>
</evidence>
<dbReference type="RefSeq" id="WP_376737098.1">
    <property type="nucleotide sequence ID" value="NZ_JAYMRS010000002.1"/>
</dbReference>
<dbReference type="InterPro" id="IPR025085">
    <property type="entry name" value="pPIWI_RE_X"/>
</dbReference>
<protein>
    <submittedName>
        <fullName evidence="4">DUF3962 domain-containing protein</fullName>
    </submittedName>
</protein>
<dbReference type="EMBL" id="JAYMRS010000002">
    <property type="protein sequence ID" value="MFB8767827.1"/>
    <property type="molecule type" value="Genomic_DNA"/>
</dbReference>
<dbReference type="Pfam" id="PF13032">
    <property type="entry name" value="RNaseH_pPIWI_RE"/>
    <property type="match status" value="1"/>
</dbReference>
<dbReference type="Pfam" id="PF13111">
    <property type="entry name" value="pPIWI_RE_X"/>
    <property type="match status" value="1"/>
</dbReference>
<sequence length="945" mass="104954">MAYQEIHTAAFVPADGLDTLSTELNTLTFPEHWRQAVLDFYAQTRSEKGRSEVLEHQSVPIKRLNHLLRAVAPGLVSIGRWAPTNTDQPWLYSEKEFSPQALMNYVSAWLKDMAPKEKGTQQTVAASFRPMLNTLRTMDPATLTWDRTPVELLRGTVSEGGTLLPDSSLYRLLPEYAASRVVASGPYRFAGEEVHWHRAAGYQEAELISDVLSYTPKSRDHTGNPWYYSGYLRFYLRTEPFSTVPRLHVETGIRRWTSGKANLQGTTGASAYLRADATLLPQAPTPDRLAVAYLQWDPRTKRPEWRTGGPMNMLENLAITDEFPDPESLVKDGTQWLTVGQGPQFALTYHTTMGRHSVGSGIMPEERRRLMEWVAAALEPEFVPIPALVRAEPPKGTVVIDRALEKTKKVTGDEVKKMALAEENRRIESRNARRRRAHLAEVLKGADLSAVVLYQNSGIRDQMIQAAEDSLDLAGHRDGQGPDTWVWRAPDLTVRITARLAGEITGPLGEATAPKRGGEFKEEAAKRRDLVKETVQGILSDSGGGVQVAYVELDGIKTSTGKRIFAPTQDPKGAIRAGAAQARIVSQFAKPYDPQDAPEEREEKARHRIESAWSDGLRQLGATFVPRAGEGGAIPANLTQIAFWMVRRNVAGKSSFSQFTPIALLSRGKGQIMGCSPDTQGWVSYRDLLCDLTGQVESPRNEQDQTAAVASFVRTTLQPYKFTDTLVLLHAQNSRNRWPWLGNAGLLQDRIKLGHGPDQRLAVLGKRMRVIRVASSDRAEVPQWWAPVEGKDAGFTEGLWRAGDDTSGRVFYSTGRKPSSAQTPKGVAKLTSRTVETGKFAEDGTPKTRDLHVPSAEARTPQLVQFTLTGLLPDDDPAAWACFLHEQRDGDDYREHLKLPVLLHLASKANEYAIPYEDTPEDEVLEDDAVVDLSDDEESQQMALF</sequence>
<dbReference type="InterPro" id="IPR040496">
    <property type="entry name" value="MID_pPIWI_RE"/>
</dbReference>
<reference evidence="4 5" key="1">
    <citation type="submission" date="2024-01" db="EMBL/GenBank/DDBJ databases">
        <title>Genome mining of biosynthetic gene clusters to explore secondary metabolites of Streptomyces sp.</title>
        <authorList>
            <person name="Baig A."/>
            <person name="Ajitkumar Shintre N."/>
            <person name="Kumar H."/>
            <person name="Anbarasu A."/>
            <person name="Ramaiah S."/>
        </authorList>
    </citation>
    <scope>NUCLEOTIDE SEQUENCE [LARGE SCALE GENOMIC DNA]</scope>
    <source>
        <strain evidence="4 5">A01</strain>
    </source>
</reference>